<dbReference type="Proteomes" id="UP000051727">
    <property type="component" value="Unassembled WGS sequence"/>
</dbReference>
<feature type="region of interest" description="Disordered" evidence="2">
    <location>
        <begin position="134"/>
        <end position="153"/>
    </location>
</feature>
<evidence type="ECO:0000256" key="2">
    <source>
        <dbReference type="SAM" id="MobiDB-lite"/>
    </source>
</evidence>
<feature type="coiled-coil region" evidence="1">
    <location>
        <begin position="85"/>
        <end position="112"/>
    </location>
</feature>
<protein>
    <recommendedName>
        <fullName evidence="5">YtxH domain-containing protein</fullName>
    </recommendedName>
</protein>
<gene>
    <name evidence="3" type="ORF">IV36_GL000497</name>
</gene>
<keyword evidence="1" id="KW-0175">Coiled coil</keyword>
<sequence length="153" mass="17424">MGRKLSVFTTLAVGTAAYFITKKVLSDHQEQIKEKVAQLTDEGRENAVRYYNHARDYVNEEYDLQDTLNGLKQKVVDTAESLKNNDNVEQALSSLKEATSELKKQFDKEKNNENDDVVEDDIVIDGRSAFGEAKDAAEFEKDHPTEVFYPKED</sequence>
<dbReference type="EMBL" id="JQAR01000014">
    <property type="protein sequence ID" value="KRN28570.1"/>
    <property type="molecule type" value="Genomic_DNA"/>
</dbReference>
<dbReference type="PATRIC" id="fig|1618.3.peg.496"/>
<evidence type="ECO:0000313" key="4">
    <source>
        <dbReference type="Proteomes" id="UP000051727"/>
    </source>
</evidence>
<dbReference type="AlphaFoldDB" id="A0A0R2FTP5"/>
<organism evidence="3 4">
    <name type="scientific">Liquorilactobacillus mali</name>
    <dbReference type="NCBI Taxonomy" id="1618"/>
    <lineage>
        <taxon>Bacteria</taxon>
        <taxon>Bacillati</taxon>
        <taxon>Bacillota</taxon>
        <taxon>Bacilli</taxon>
        <taxon>Lactobacillales</taxon>
        <taxon>Lactobacillaceae</taxon>
        <taxon>Liquorilactobacillus</taxon>
    </lineage>
</organism>
<name>A0A0R2FTP5_9LACO</name>
<reference evidence="3 4" key="1">
    <citation type="journal article" date="2015" name="Genome Announc.">
        <title>Expanding the biotechnology potential of lactobacilli through comparative genomics of 213 strains and associated genera.</title>
        <authorList>
            <person name="Sun Z."/>
            <person name="Harris H.M."/>
            <person name="McCann A."/>
            <person name="Guo C."/>
            <person name="Argimon S."/>
            <person name="Zhang W."/>
            <person name="Yang X."/>
            <person name="Jeffery I.B."/>
            <person name="Cooney J.C."/>
            <person name="Kagawa T.F."/>
            <person name="Liu W."/>
            <person name="Song Y."/>
            <person name="Salvetti E."/>
            <person name="Wrobel A."/>
            <person name="Rasinkangas P."/>
            <person name="Parkhill J."/>
            <person name="Rea M.C."/>
            <person name="O'Sullivan O."/>
            <person name="Ritari J."/>
            <person name="Douillard F.P."/>
            <person name="Paul Ross R."/>
            <person name="Yang R."/>
            <person name="Briner A.E."/>
            <person name="Felis G.E."/>
            <person name="de Vos W.M."/>
            <person name="Barrangou R."/>
            <person name="Klaenhammer T.R."/>
            <person name="Caufield P.W."/>
            <person name="Cui Y."/>
            <person name="Zhang H."/>
            <person name="O'Toole P.W."/>
        </authorList>
    </citation>
    <scope>NUCLEOTIDE SEQUENCE [LARGE SCALE GENOMIC DNA]</scope>
    <source>
        <strain evidence="3 4">ATCC 27304</strain>
    </source>
</reference>
<proteinExistence type="predicted"/>
<dbReference type="OrthoDB" id="2295849at2"/>
<evidence type="ECO:0000256" key="1">
    <source>
        <dbReference type="SAM" id="Coils"/>
    </source>
</evidence>
<evidence type="ECO:0008006" key="5">
    <source>
        <dbReference type="Google" id="ProtNLM"/>
    </source>
</evidence>
<accession>A0A0R2FTP5</accession>
<comment type="caution">
    <text evidence="3">The sequence shown here is derived from an EMBL/GenBank/DDBJ whole genome shotgun (WGS) entry which is preliminary data.</text>
</comment>
<dbReference type="STRING" id="1618.IV36_GL000497"/>
<evidence type="ECO:0000313" key="3">
    <source>
        <dbReference type="EMBL" id="KRN28570.1"/>
    </source>
</evidence>
<dbReference type="RefSeq" id="WP_056991516.1">
    <property type="nucleotide sequence ID" value="NZ_JATAAJ010000015.1"/>
</dbReference>